<reference evidence="7 8" key="1">
    <citation type="submission" date="2019-06" db="EMBL/GenBank/DDBJ databases">
        <title>Sorghum-associated microbial communities from plants grown in Nebraska, USA.</title>
        <authorList>
            <person name="Schachtman D."/>
        </authorList>
    </citation>
    <scope>NUCLEOTIDE SEQUENCE [LARGE SCALE GENOMIC DNA]</scope>
    <source>
        <strain evidence="7 8">2482</strain>
    </source>
</reference>
<dbReference type="GO" id="GO:0036374">
    <property type="term" value="F:glutathione hydrolase activity"/>
    <property type="evidence" value="ECO:0007669"/>
    <property type="project" value="UniProtKB-UniRule"/>
</dbReference>
<evidence type="ECO:0000313" key="8">
    <source>
        <dbReference type="Proteomes" id="UP000319671"/>
    </source>
</evidence>
<keyword evidence="6" id="KW-0808">Transferase</keyword>
<keyword evidence="6" id="KW-0865">Zymogen</keyword>
<comment type="catalytic activity">
    <reaction evidence="2 6">
        <text>glutathione + H2O = L-cysteinylglycine + L-glutamate</text>
        <dbReference type="Rhea" id="RHEA:28807"/>
        <dbReference type="ChEBI" id="CHEBI:15377"/>
        <dbReference type="ChEBI" id="CHEBI:29985"/>
        <dbReference type="ChEBI" id="CHEBI:57925"/>
        <dbReference type="ChEBI" id="CHEBI:61694"/>
        <dbReference type="EC" id="3.4.19.13"/>
    </reaction>
</comment>
<dbReference type="PANTHER" id="PTHR43881">
    <property type="entry name" value="GAMMA-GLUTAMYLTRANSPEPTIDASE (AFU_ORTHOLOGUE AFUA_4G13580)"/>
    <property type="match status" value="1"/>
</dbReference>
<organism evidence="7 8">
    <name type="scientific">Neobacillus bataviensis</name>
    <dbReference type="NCBI Taxonomy" id="220685"/>
    <lineage>
        <taxon>Bacteria</taxon>
        <taxon>Bacillati</taxon>
        <taxon>Bacillota</taxon>
        <taxon>Bacilli</taxon>
        <taxon>Bacillales</taxon>
        <taxon>Bacillaceae</taxon>
        <taxon>Neobacillus</taxon>
    </lineage>
</organism>
<sequence>MNNQAFWSYRPTTMAPNVMITTPHYLASQAGMKVLQEGGNAVEAAIAAASTIGVVYPHMNGIGGDNFWLIYNSNDKELKGLNSSGRSGEYATIDFYKKQGLGTIPARGPLGANTVPGAVAGWERAYVYSVERMKGNITWEHLLQSSIHYAKEGFPVTPSQEYWTNINLDETNNQFRNLQRFSEFKKIFTKTTGFSYHSGEIMKQKDLAITLERLSKEGSRLFYQGEVAKIIAEDLQSNGGLLTYDDFVSHRSDWVKPLSVDYRGYGVYNLPPNTQGFASLSILNILNQFDVPEIEEGSADYYHLLIEATKLAFEDRDQYLTDPDFSHIPLDELLALKRGMELAAQIDFTKPINFQKQLDPKGDTVWLGVVDQYGNAVSLIQSIYHEFGSGFIPKDTGIVLQNRGSFFSLDENHVNCLLPKKRTYHTLNPAMIFKGGEPYLVYGTMGGEGQPQTQAALVTRILDYHMPIQAAIEAPRWLYGRTWGAESNSVKIEGRVPNETTESLRKRGHQVEIVEDFTDVMGHAGVIKIDPDSKIKFGGADPRGDGAALGF</sequence>
<comment type="catalytic activity">
    <reaction evidence="3 6">
        <text>an N-terminal (5-L-glutamyl)-[peptide] + an alpha-amino acid = 5-L-glutamyl amino acid + an N-terminal L-alpha-aminoacyl-[peptide]</text>
        <dbReference type="Rhea" id="RHEA:23904"/>
        <dbReference type="Rhea" id="RHEA-COMP:9780"/>
        <dbReference type="Rhea" id="RHEA-COMP:9795"/>
        <dbReference type="ChEBI" id="CHEBI:77644"/>
        <dbReference type="ChEBI" id="CHEBI:78597"/>
        <dbReference type="ChEBI" id="CHEBI:78599"/>
        <dbReference type="ChEBI" id="CHEBI:78608"/>
        <dbReference type="EC" id="2.3.2.2"/>
    </reaction>
</comment>
<keyword evidence="6" id="KW-0317">Glutathione biosynthesis</keyword>
<evidence type="ECO:0000256" key="5">
    <source>
        <dbReference type="PIRSR" id="PIRSR600101-2"/>
    </source>
</evidence>
<dbReference type="SUPFAM" id="SSF56235">
    <property type="entry name" value="N-terminal nucleophile aminohydrolases (Ntn hydrolases)"/>
    <property type="match status" value="1"/>
</dbReference>
<evidence type="ECO:0000256" key="3">
    <source>
        <dbReference type="ARBA" id="ARBA00047417"/>
    </source>
</evidence>
<dbReference type="UniPathway" id="UPA00204"/>
<dbReference type="EC" id="2.3.2.2" evidence="6"/>
<keyword evidence="8" id="KW-1185">Reference proteome</keyword>
<dbReference type="PANTHER" id="PTHR43881:SF5">
    <property type="entry name" value="GAMMA-GLUTAMYLTRANSPEPTIDASE"/>
    <property type="match status" value="1"/>
</dbReference>
<dbReference type="GO" id="GO:0006751">
    <property type="term" value="P:glutathione catabolic process"/>
    <property type="evidence" value="ECO:0007669"/>
    <property type="project" value="UniProtKB-UniRule"/>
</dbReference>
<proteinExistence type="inferred from homology"/>
<dbReference type="GO" id="GO:0103068">
    <property type="term" value="F:leukotriene C4 gamma-glutamyl transferase activity"/>
    <property type="evidence" value="ECO:0007669"/>
    <property type="project" value="UniProtKB-EC"/>
</dbReference>
<feature type="active site" description="Nucleophile" evidence="4">
    <location>
        <position position="364"/>
    </location>
</feature>
<accession>A0A561DEI6</accession>
<dbReference type="Gene3D" id="3.60.20.40">
    <property type="match status" value="1"/>
</dbReference>
<comment type="pathway">
    <text evidence="6">Sulfur metabolism; glutathione metabolism.</text>
</comment>
<dbReference type="PRINTS" id="PR01210">
    <property type="entry name" value="GGTRANSPTASE"/>
</dbReference>
<comment type="PTM">
    <text evidence="6">Cleaved by autocatalysis into a large and a small subunit.</text>
</comment>
<evidence type="ECO:0000313" key="7">
    <source>
        <dbReference type="EMBL" id="TWE01802.1"/>
    </source>
</evidence>
<keyword evidence="6 7" id="KW-0378">Hydrolase</keyword>
<dbReference type="Pfam" id="PF01019">
    <property type="entry name" value="G_glu_transpept"/>
    <property type="match status" value="1"/>
</dbReference>
<protein>
    <recommendedName>
        <fullName evidence="6">Glutathione hydrolase proenzyme</fullName>
        <ecNumber evidence="6">2.3.2.2</ecNumber>
        <ecNumber evidence="6">3.4.19.13</ecNumber>
    </recommendedName>
    <component>
        <recommendedName>
            <fullName evidence="6">Glutathione hydrolase large chain</fullName>
        </recommendedName>
    </component>
    <component>
        <recommendedName>
            <fullName evidence="6">Glutathione hydrolase small chain</fullName>
        </recommendedName>
    </component>
</protein>
<evidence type="ECO:0000256" key="6">
    <source>
        <dbReference type="RuleBase" id="RU368036"/>
    </source>
</evidence>
<evidence type="ECO:0000256" key="2">
    <source>
        <dbReference type="ARBA" id="ARBA00001089"/>
    </source>
</evidence>
<evidence type="ECO:0000256" key="4">
    <source>
        <dbReference type="PIRSR" id="PIRSR600101-1"/>
    </source>
</evidence>
<dbReference type="InterPro" id="IPR043137">
    <property type="entry name" value="GGT_ssub_C"/>
</dbReference>
<dbReference type="AlphaFoldDB" id="A0A561DEI6"/>
<comment type="catalytic activity">
    <reaction evidence="1 6">
        <text>an S-substituted glutathione + H2O = an S-substituted L-cysteinylglycine + L-glutamate</text>
        <dbReference type="Rhea" id="RHEA:59468"/>
        <dbReference type="ChEBI" id="CHEBI:15377"/>
        <dbReference type="ChEBI" id="CHEBI:29985"/>
        <dbReference type="ChEBI" id="CHEBI:90779"/>
        <dbReference type="ChEBI" id="CHEBI:143103"/>
        <dbReference type="EC" id="3.4.19.13"/>
    </reaction>
</comment>
<comment type="caution">
    <text evidence="7">The sequence shown here is derived from an EMBL/GenBank/DDBJ whole genome shotgun (WGS) entry which is preliminary data.</text>
</comment>
<dbReference type="InterPro" id="IPR000101">
    <property type="entry name" value="GGT_peptidase"/>
</dbReference>
<comment type="similarity">
    <text evidence="6">Belongs to the gamma-glutamyltransferase family.</text>
</comment>
<evidence type="ECO:0000256" key="1">
    <source>
        <dbReference type="ARBA" id="ARBA00001049"/>
    </source>
</evidence>
<dbReference type="GO" id="GO:0006750">
    <property type="term" value="P:glutathione biosynthetic process"/>
    <property type="evidence" value="ECO:0007669"/>
    <property type="project" value="UniProtKB-KW"/>
</dbReference>
<comment type="subunit">
    <text evidence="6">This enzyme consists of two polypeptide chains, which are synthesized in precursor form from a single polypeptide.</text>
</comment>
<dbReference type="NCBIfam" id="TIGR00066">
    <property type="entry name" value="g_glut_trans"/>
    <property type="match status" value="1"/>
</dbReference>
<dbReference type="RefSeq" id="WP_144565139.1">
    <property type="nucleotide sequence ID" value="NZ_VIVN01000005.1"/>
</dbReference>
<dbReference type="InterPro" id="IPR043138">
    <property type="entry name" value="GGT_lsub"/>
</dbReference>
<name>A0A561DEI6_9BACI</name>
<dbReference type="InterPro" id="IPR029055">
    <property type="entry name" value="Ntn_hydrolases_N"/>
</dbReference>
<feature type="binding site" evidence="5">
    <location>
        <position position="447"/>
    </location>
    <ligand>
        <name>L-glutamate</name>
        <dbReference type="ChEBI" id="CHEBI:29985"/>
    </ligand>
</feature>
<gene>
    <name evidence="7" type="ORF">FB550_105170</name>
</gene>
<dbReference type="EC" id="3.4.19.13" evidence="6"/>
<dbReference type="EMBL" id="VIVN01000005">
    <property type="protein sequence ID" value="TWE01802.1"/>
    <property type="molecule type" value="Genomic_DNA"/>
</dbReference>
<dbReference type="InterPro" id="IPR052896">
    <property type="entry name" value="GGT-like_enzyme"/>
</dbReference>
<dbReference type="Proteomes" id="UP000319671">
    <property type="component" value="Unassembled WGS sequence"/>
</dbReference>
<dbReference type="Gene3D" id="1.10.246.130">
    <property type="match status" value="1"/>
</dbReference>
<keyword evidence="6" id="KW-0012">Acyltransferase</keyword>